<keyword evidence="2" id="KW-1185">Reference proteome</keyword>
<gene>
    <name evidence="1" type="ORF">GCM10009765_62120</name>
</gene>
<dbReference type="InterPro" id="IPR040442">
    <property type="entry name" value="Pyrv_kinase-like_dom_sf"/>
</dbReference>
<comment type="caution">
    <text evidence="1">The sequence shown here is derived from an EMBL/GenBank/DDBJ whole genome shotgun (WGS) entry which is preliminary data.</text>
</comment>
<keyword evidence="1" id="KW-0456">Lyase</keyword>
<dbReference type="Proteomes" id="UP001500618">
    <property type="component" value="Unassembled WGS sequence"/>
</dbReference>
<dbReference type="GO" id="GO:0016829">
    <property type="term" value="F:lyase activity"/>
    <property type="evidence" value="ECO:0007669"/>
    <property type="project" value="UniProtKB-KW"/>
</dbReference>
<accession>A0ABN2IGG6</accession>
<dbReference type="SUPFAM" id="SSF51621">
    <property type="entry name" value="Phosphoenolpyruvate/pyruvate domain"/>
    <property type="match status" value="1"/>
</dbReference>
<evidence type="ECO:0000313" key="2">
    <source>
        <dbReference type="Proteomes" id="UP001500618"/>
    </source>
</evidence>
<reference evidence="1 2" key="1">
    <citation type="journal article" date="2019" name="Int. J. Syst. Evol. Microbiol.">
        <title>The Global Catalogue of Microorganisms (GCM) 10K type strain sequencing project: providing services to taxonomists for standard genome sequencing and annotation.</title>
        <authorList>
            <consortium name="The Broad Institute Genomics Platform"/>
            <consortium name="The Broad Institute Genome Sequencing Center for Infectious Disease"/>
            <person name="Wu L."/>
            <person name="Ma J."/>
        </authorList>
    </citation>
    <scope>NUCLEOTIDE SEQUENCE [LARGE SCALE GENOMIC DNA]</scope>
    <source>
        <strain evidence="1 2">JCM 14718</strain>
    </source>
</reference>
<dbReference type="RefSeq" id="WP_344313808.1">
    <property type="nucleotide sequence ID" value="NZ_BAAANY010000030.1"/>
</dbReference>
<dbReference type="PANTHER" id="PTHR42905">
    <property type="entry name" value="PHOSPHOENOLPYRUVATE CARBOXYLASE"/>
    <property type="match status" value="1"/>
</dbReference>
<dbReference type="Gene3D" id="3.20.20.60">
    <property type="entry name" value="Phosphoenolpyruvate-binding domains"/>
    <property type="match status" value="1"/>
</dbReference>
<name>A0ABN2IGG6_9ACTN</name>
<dbReference type="EMBL" id="BAAANY010000030">
    <property type="protein sequence ID" value="GAA1704542.1"/>
    <property type="molecule type" value="Genomic_DNA"/>
</dbReference>
<dbReference type="Pfam" id="PF13714">
    <property type="entry name" value="PEP_mutase"/>
    <property type="match status" value="1"/>
</dbReference>
<organism evidence="1 2">
    <name type="scientific">Fodinicola feengrottensis</name>
    <dbReference type="NCBI Taxonomy" id="435914"/>
    <lineage>
        <taxon>Bacteria</taxon>
        <taxon>Bacillati</taxon>
        <taxon>Actinomycetota</taxon>
        <taxon>Actinomycetes</taxon>
        <taxon>Mycobacteriales</taxon>
        <taxon>Fodinicola</taxon>
    </lineage>
</organism>
<dbReference type="InterPro" id="IPR039556">
    <property type="entry name" value="ICL/PEPM"/>
</dbReference>
<dbReference type="InterPro" id="IPR015813">
    <property type="entry name" value="Pyrv/PenolPyrv_kinase-like_dom"/>
</dbReference>
<evidence type="ECO:0000313" key="1">
    <source>
        <dbReference type="EMBL" id="GAA1704542.1"/>
    </source>
</evidence>
<dbReference type="CDD" id="cd00377">
    <property type="entry name" value="ICL_PEPM"/>
    <property type="match status" value="1"/>
</dbReference>
<proteinExistence type="predicted"/>
<protein>
    <submittedName>
        <fullName evidence="1">Isocitrate lyase/phosphoenolpyruvate mutase family protein</fullName>
    </submittedName>
</protein>
<sequence>MSAQALRALHQPGQPLVLPNAWDAESARLVADAGFPVVATSSTAVAASLGYPDGNQTPPDEVFAALARITRRVDVPVTADLEGGYGLSATELVDRMATAGVVGLNFEDTNYDGEPGLTDISRQADRIAAIKAAGPDVVLNARIDVFLPRIGIPEQDQVAESLRRARAYVAAGADCVYPIFMAEPAAISAYVKEISAPLNVLLRPGAPSVAELATLGVGRISLGGGLMSVVRDTISAELKRLAGS</sequence>
<dbReference type="PANTHER" id="PTHR42905:SF16">
    <property type="entry name" value="CARBOXYPHOSPHONOENOLPYRUVATE PHOSPHONOMUTASE-LIKE PROTEIN (AFU_ORTHOLOGUE AFUA_5G07230)"/>
    <property type="match status" value="1"/>
</dbReference>